<gene>
    <name evidence="1" type="ORF">SAMN05444955_10617</name>
</gene>
<dbReference type="OrthoDB" id="3004297at2"/>
<evidence type="ECO:0000313" key="1">
    <source>
        <dbReference type="EMBL" id="SEN11705.1"/>
    </source>
</evidence>
<dbReference type="EMBL" id="FOCQ01000006">
    <property type="protein sequence ID" value="SEN11705.1"/>
    <property type="molecule type" value="Genomic_DNA"/>
</dbReference>
<evidence type="ECO:0000313" key="2">
    <source>
        <dbReference type="Proteomes" id="UP000199695"/>
    </source>
</evidence>
<dbReference type="STRING" id="1173111.SAMN05444955_10617"/>
<sequence length="110" mass="12547">MLTLRIEGPRKEVNAFVRDVKFNPQYHVIAQSMPYMEDVLDNDHVVSYCQFQYSHLSEMGKALTVKLETTSGEELDFSLDYGRVIRVGGIVQITGKIAHFLPQIASEEQK</sequence>
<dbReference type="RefSeq" id="WP_089967060.1">
    <property type="nucleotide sequence ID" value="NZ_FOCQ01000006.1"/>
</dbReference>
<dbReference type="AlphaFoldDB" id="A0A1H8DX16"/>
<proteinExistence type="predicted"/>
<accession>A0A1H8DX16</accession>
<protein>
    <submittedName>
        <fullName evidence="1">Uncharacterized protein</fullName>
    </submittedName>
</protein>
<name>A0A1H8DX16_9BACL</name>
<reference evidence="1 2" key="1">
    <citation type="submission" date="2016-10" db="EMBL/GenBank/DDBJ databases">
        <authorList>
            <person name="de Groot N.N."/>
        </authorList>
    </citation>
    <scope>NUCLEOTIDE SEQUENCE [LARGE SCALE GENOMIC DNA]</scope>
    <source>
        <strain evidence="1 2">DSM 46701</strain>
    </source>
</reference>
<keyword evidence="2" id="KW-1185">Reference proteome</keyword>
<dbReference type="Proteomes" id="UP000199695">
    <property type="component" value="Unassembled WGS sequence"/>
</dbReference>
<organism evidence="1 2">
    <name type="scientific">Lihuaxuella thermophila</name>
    <dbReference type="NCBI Taxonomy" id="1173111"/>
    <lineage>
        <taxon>Bacteria</taxon>
        <taxon>Bacillati</taxon>
        <taxon>Bacillota</taxon>
        <taxon>Bacilli</taxon>
        <taxon>Bacillales</taxon>
        <taxon>Thermoactinomycetaceae</taxon>
        <taxon>Lihuaxuella</taxon>
    </lineage>
</organism>